<name>A0ABY9LHY7_9STRE</name>
<keyword evidence="2" id="KW-0520">NAD</keyword>
<dbReference type="EMBL" id="CP110509">
    <property type="protein sequence ID" value="WMB27731.1"/>
    <property type="molecule type" value="Genomic_DNA"/>
</dbReference>
<evidence type="ECO:0000256" key="1">
    <source>
        <dbReference type="ARBA" id="ARBA00005854"/>
    </source>
</evidence>
<dbReference type="Proteomes" id="UP001238096">
    <property type="component" value="Chromosome"/>
</dbReference>
<evidence type="ECO:0000313" key="6">
    <source>
        <dbReference type="EMBL" id="WMB27731.1"/>
    </source>
</evidence>
<feature type="domain" description="D-isomer specific 2-hydroxyacid dehydrogenase catalytic" evidence="4">
    <location>
        <begin position="7"/>
        <end position="327"/>
    </location>
</feature>
<protein>
    <submittedName>
        <fullName evidence="6">NAD(P)-binding domain-containing protein</fullName>
    </submittedName>
</protein>
<dbReference type="RefSeq" id="WP_018366360.1">
    <property type="nucleotide sequence ID" value="NZ_CP104407.1"/>
</dbReference>
<reference evidence="7" key="1">
    <citation type="submission" date="2022-10" db="EMBL/GenBank/DDBJ databases">
        <title>Streptococcus didelphis as causative of fatal infections in opossums (Didelphis albiventris).</title>
        <authorList>
            <person name="Breyer G.M."/>
            <person name="Da Silva M.E.R.J."/>
            <person name="Siqueira F.M."/>
        </authorList>
    </citation>
    <scope>NUCLEOTIDE SEQUENCE [LARGE SCALE GENOMIC DNA]</scope>
    <source>
        <strain evidence="7">LBVP101/21</strain>
    </source>
</reference>
<dbReference type="InterPro" id="IPR036291">
    <property type="entry name" value="NAD(P)-bd_dom_sf"/>
</dbReference>
<sequence length="329" mass="36527">MKIICYGVRDNEIPYFNDLNTYNYDLTLCSENLSHDNVETAKGHDAVLLRANNVADKKNLDILNSYGIKYVFTRTVGYSHIDLDAAKANNQVVAYVPTYSPYAVAELAFALALQLHRNLITAMDNSQKGDFKVYPSMFAPQLSNLTVGIIGTGRIGLAEAKLWKATGAKVIGFDIYENEAAKEFLDYRTQEELLAESDIVSLHVPHIIGVNDKSFNSNCLSQMKDGAILVNTARAEITDEEAILKAIESGKLRGFATDVISREKEFFNRDFDGKTGDELVDKMQALYPRVIITPHIGSYTADALTDMISISFNNFNDILTKGESPNRLA</sequence>
<dbReference type="InterPro" id="IPR006140">
    <property type="entry name" value="D-isomer_DH_NAD-bd"/>
</dbReference>
<dbReference type="SUPFAM" id="SSF51735">
    <property type="entry name" value="NAD(P)-binding Rossmann-fold domains"/>
    <property type="match status" value="1"/>
</dbReference>
<organism evidence="6 7">
    <name type="scientific">Streptococcus didelphis</name>
    <dbReference type="NCBI Taxonomy" id="102886"/>
    <lineage>
        <taxon>Bacteria</taxon>
        <taxon>Bacillati</taxon>
        <taxon>Bacillota</taxon>
        <taxon>Bacilli</taxon>
        <taxon>Lactobacillales</taxon>
        <taxon>Streptococcaceae</taxon>
        <taxon>Streptococcus</taxon>
    </lineage>
</organism>
<dbReference type="Pfam" id="PF02826">
    <property type="entry name" value="2-Hacid_dh_C"/>
    <property type="match status" value="1"/>
</dbReference>
<proteinExistence type="inferred from homology"/>
<comment type="similarity">
    <text evidence="1 3">Belongs to the D-isomer specific 2-hydroxyacid dehydrogenase family.</text>
</comment>
<dbReference type="PANTHER" id="PTHR43026">
    <property type="entry name" value="2-HYDROXYACID DEHYDROGENASE HOMOLOG 1-RELATED"/>
    <property type="match status" value="1"/>
</dbReference>
<accession>A0ABY9LHY7</accession>
<dbReference type="PANTHER" id="PTHR43026:SF1">
    <property type="entry name" value="2-HYDROXYACID DEHYDROGENASE HOMOLOG 1-RELATED"/>
    <property type="match status" value="1"/>
</dbReference>
<dbReference type="Pfam" id="PF00389">
    <property type="entry name" value="2-Hacid_dh"/>
    <property type="match status" value="1"/>
</dbReference>
<evidence type="ECO:0000256" key="2">
    <source>
        <dbReference type="ARBA" id="ARBA00023027"/>
    </source>
</evidence>
<evidence type="ECO:0000256" key="3">
    <source>
        <dbReference type="RuleBase" id="RU003719"/>
    </source>
</evidence>
<dbReference type="Gene3D" id="3.40.50.720">
    <property type="entry name" value="NAD(P)-binding Rossmann-like Domain"/>
    <property type="match status" value="2"/>
</dbReference>
<gene>
    <name evidence="6" type="ORF">N1496_06465</name>
</gene>
<dbReference type="PROSITE" id="PS00065">
    <property type="entry name" value="D_2_HYDROXYACID_DH_1"/>
    <property type="match status" value="1"/>
</dbReference>
<dbReference type="InterPro" id="IPR029752">
    <property type="entry name" value="D-isomer_DH_CS1"/>
</dbReference>
<dbReference type="SUPFAM" id="SSF52283">
    <property type="entry name" value="Formate/glycerate dehydrogenase catalytic domain-like"/>
    <property type="match status" value="1"/>
</dbReference>
<feature type="domain" description="D-isomer specific 2-hydroxyacid dehydrogenase NAD-binding" evidence="5">
    <location>
        <begin position="109"/>
        <end position="297"/>
    </location>
</feature>
<evidence type="ECO:0000259" key="4">
    <source>
        <dbReference type="Pfam" id="PF00389"/>
    </source>
</evidence>
<keyword evidence="7" id="KW-1185">Reference proteome</keyword>
<keyword evidence="3" id="KW-0560">Oxidoreductase</keyword>
<dbReference type="InterPro" id="IPR006139">
    <property type="entry name" value="D-isomer_2_OHA_DH_cat_dom"/>
</dbReference>
<evidence type="ECO:0000259" key="5">
    <source>
        <dbReference type="Pfam" id="PF02826"/>
    </source>
</evidence>
<dbReference type="InterPro" id="IPR058205">
    <property type="entry name" value="D-LDH-like"/>
</dbReference>
<evidence type="ECO:0000313" key="7">
    <source>
        <dbReference type="Proteomes" id="UP001238096"/>
    </source>
</evidence>